<comment type="caution">
    <text evidence="1">The sequence shown here is derived from an EMBL/GenBank/DDBJ whole genome shotgun (WGS) entry which is preliminary data.</text>
</comment>
<dbReference type="RefSeq" id="WP_136462250.1">
    <property type="nucleotide sequence ID" value="NZ_SRKY01000002.1"/>
</dbReference>
<gene>
    <name evidence="1" type="ORF">E4Z66_06780</name>
</gene>
<dbReference type="AlphaFoldDB" id="A0A4S4NBE7"/>
<accession>A0A4S4NBE7</accession>
<name>A0A4S4NBE7_9RHOB</name>
<keyword evidence="2" id="KW-1185">Reference proteome</keyword>
<organism evidence="1 2">
    <name type="scientific">Aliishimia ponticola</name>
    <dbReference type="NCBI Taxonomy" id="2499833"/>
    <lineage>
        <taxon>Bacteria</taxon>
        <taxon>Pseudomonadati</taxon>
        <taxon>Pseudomonadota</taxon>
        <taxon>Alphaproteobacteria</taxon>
        <taxon>Rhodobacterales</taxon>
        <taxon>Paracoccaceae</taxon>
        <taxon>Aliishimia</taxon>
    </lineage>
</organism>
<dbReference type="OrthoDB" id="7058586at2"/>
<evidence type="ECO:0000313" key="1">
    <source>
        <dbReference type="EMBL" id="THH36649.1"/>
    </source>
</evidence>
<protein>
    <submittedName>
        <fullName evidence="1">DUF2867 domain-containing protein</fullName>
    </submittedName>
</protein>
<proteinExistence type="predicted"/>
<dbReference type="InterPro" id="IPR021295">
    <property type="entry name" value="DUF2867"/>
</dbReference>
<reference evidence="1 2" key="1">
    <citation type="submission" date="2019-04" db="EMBL/GenBank/DDBJ databases">
        <title>Shimia ponticola sp. nov., isolated from seawater.</title>
        <authorList>
            <person name="Kim Y.-O."/>
            <person name="Yoon J.-H."/>
        </authorList>
    </citation>
    <scope>NUCLEOTIDE SEQUENCE [LARGE SCALE GENOMIC DNA]</scope>
    <source>
        <strain evidence="1 2">MYP11</strain>
    </source>
</reference>
<dbReference type="EMBL" id="SRKY01000002">
    <property type="protein sequence ID" value="THH36649.1"/>
    <property type="molecule type" value="Genomic_DNA"/>
</dbReference>
<dbReference type="Proteomes" id="UP000306602">
    <property type="component" value="Unassembled WGS sequence"/>
</dbReference>
<dbReference type="Pfam" id="PF11066">
    <property type="entry name" value="DUF2867"/>
    <property type="match status" value="1"/>
</dbReference>
<evidence type="ECO:0000313" key="2">
    <source>
        <dbReference type="Proteomes" id="UP000306602"/>
    </source>
</evidence>
<sequence>MTTFPPASPPDWQDRHEGMLGRDLATARAIHEYGLSQMPGWAQVALDLRNRLAGRFGLKTEGADGARLMASLPVLEETPDRYCVGLQDKHLTFTLLTERTSARTAVTTSIWFNHWTGRAYLGLVLVPHKLILRHTIRSLA</sequence>